<dbReference type="InterPro" id="IPR027417">
    <property type="entry name" value="P-loop_NTPase"/>
</dbReference>
<dbReference type="InterPro" id="IPR003960">
    <property type="entry name" value="ATPase_AAA_CS"/>
</dbReference>
<keyword evidence="11 15" id="KW-1133">Transmembrane helix</keyword>
<dbReference type="PROSITE" id="PS00674">
    <property type="entry name" value="AAA"/>
    <property type="match status" value="1"/>
</dbReference>
<dbReference type="GO" id="GO:0005745">
    <property type="term" value="C:m-AAA complex"/>
    <property type="evidence" value="ECO:0007669"/>
    <property type="project" value="TreeGrafter"/>
</dbReference>
<dbReference type="SUPFAM" id="SSF140990">
    <property type="entry name" value="FtsH protease domain-like"/>
    <property type="match status" value="1"/>
</dbReference>
<keyword evidence="9" id="KW-0067">ATP-binding</keyword>
<dbReference type="EMBL" id="LJSK01000001">
    <property type="protein sequence ID" value="KPI90811.1"/>
    <property type="molecule type" value="Genomic_DNA"/>
</dbReference>
<feature type="region of interest" description="Disordered" evidence="14">
    <location>
        <begin position="1"/>
        <end position="98"/>
    </location>
</feature>
<evidence type="ECO:0000256" key="13">
    <source>
        <dbReference type="ARBA" id="ARBA00023136"/>
    </source>
</evidence>
<dbReference type="GO" id="GO:0034982">
    <property type="term" value="P:mitochondrial protein processing"/>
    <property type="evidence" value="ECO:0007669"/>
    <property type="project" value="TreeGrafter"/>
</dbReference>
<evidence type="ECO:0000313" key="18">
    <source>
        <dbReference type="Proteomes" id="UP000038009"/>
    </source>
</evidence>
<comment type="caution">
    <text evidence="17">The sequence shown here is derived from an EMBL/GenBank/DDBJ whole genome shotgun (WGS) entry which is preliminary data.</text>
</comment>
<dbReference type="VEuPathDB" id="TriTrypDB:Lsey_0001_0440"/>
<dbReference type="Proteomes" id="UP000038009">
    <property type="component" value="Unassembled WGS sequence"/>
</dbReference>
<dbReference type="InterPro" id="IPR003959">
    <property type="entry name" value="ATPase_AAA_core"/>
</dbReference>
<evidence type="ECO:0000256" key="3">
    <source>
        <dbReference type="ARBA" id="ARBA00022670"/>
    </source>
</evidence>
<keyword evidence="10" id="KW-0809">Transit peptide</keyword>
<evidence type="ECO:0000259" key="16">
    <source>
        <dbReference type="SMART" id="SM00382"/>
    </source>
</evidence>
<dbReference type="GO" id="GO:0005524">
    <property type="term" value="F:ATP binding"/>
    <property type="evidence" value="ECO:0007669"/>
    <property type="project" value="UniProtKB-KW"/>
</dbReference>
<dbReference type="InterPro" id="IPR037219">
    <property type="entry name" value="Peptidase_M41-like"/>
</dbReference>
<comment type="subcellular location">
    <subcellularLocation>
        <location evidence="2">Membrane</location>
        <topology evidence="2">Multi-pass membrane protein</topology>
    </subcellularLocation>
</comment>
<feature type="compositionally biased region" description="Polar residues" evidence="14">
    <location>
        <begin position="68"/>
        <end position="81"/>
    </location>
</feature>
<keyword evidence="3" id="KW-0645">Protease</keyword>
<dbReference type="GO" id="GO:0046872">
    <property type="term" value="F:metal ion binding"/>
    <property type="evidence" value="ECO:0007669"/>
    <property type="project" value="UniProtKB-KW"/>
</dbReference>
<evidence type="ECO:0000256" key="11">
    <source>
        <dbReference type="ARBA" id="ARBA00022989"/>
    </source>
</evidence>
<dbReference type="GO" id="GO:0004176">
    <property type="term" value="F:ATP-dependent peptidase activity"/>
    <property type="evidence" value="ECO:0007669"/>
    <property type="project" value="InterPro"/>
</dbReference>
<keyword evidence="18" id="KW-1185">Reference proteome</keyword>
<dbReference type="Pfam" id="PF00004">
    <property type="entry name" value="AAA"/>
    <property type="match status" value="1"/>
</dbReference>
<feature type="transmembrane region" description="Helical" evidence="15">
    <location>
        <begin position="125"/>
        <end position="146"/>
    </location>
</feature>
<keyword evidence="7" id="KW-0378">Hydrolase</keyword>
<evidence type="ECO:0000256" key="6">
    <source>
        <dbReference type="ARBA" id="ARBA00022741"/>
    </source>
</evidence>
<accession>A0A0N1IMN9</accession>
<dbReference type="GO" id="GO:0004222">
    <property type="term" value="F:metalloendopeptidase activity"/>
    <property type="evidence" value="ECO:0007669"/>
    <property type="project" value="InterPro"/>
</dbReference>
<reference evidence="17 18" key="1">
    <citation type="journal article" date="2015" name="PLoS Pathog.">
        <title>Leptomonas seymouri: Adaptations to the Dixenous Life Cycle Analyzed by Genome Sequencing, Transcriptome Profiling and Co-infection with Leishmania donovani.</title>
        <authorList>
            <person name="Kraeva N."/>
            <person name="Butenko A."/>
            <person name="Hlavacova J."/>
            <person name="Kostygov A."/>
            <person name="Myskova J."/>
            <person name="Grybchuk D."/>
            <person name="Lestinova T."/>
            <person name="Votypka J."/>
            <person name="Volf P."/>
            <person name="Opperdoes F."/>
            <person name="Flegontov P."/>
            <person name="Lukes J."/>
            <person name="Yurchenko V."/>
        </authorList>
    </citation>
    <scope>NUCLEOTIDE SEQUENCE [LARGE SCALE GENOMIC DNA]</scope>
    <source>
        <strain evidence="17 18">ATCC 30220</strain>
    </source>
</reference>
<evidence type="ECO:0000256" key="7">
    <source>
        <dbReference type="ARBA" id="ARBA00022801"/>
    </source>
</evidence>
<dbReference type="Gene3D" id="1.20.58.760">
    <property type="entry name" value="Peptidase M41"/>
    <property type="match status" value="1"/>
</dbReference>
<dbReference type="AlphaFoldDB" id="A0A0N1IMN9"/>
<sequence>MQSNGAPQGGSLFQQMYSAQQQQQGYTNQQPQQGQAYGGYQQPSPYGDPSLPQQQHLPMPQYGAPNSGGYNSQPQQQQLYNTFAPPPPPSHTPAPLYQPPVMDDDYYKGFHDGVVRPSGPIWGNAVSWIIPLVVNVAFFVGPVWYFRRKYMQAMGSAAASAADKKGAASRGPMGGLMDMMNPMKSKDFRTEVKGTTFKDVIGIPEAKEDLKQYVDFLKDPAKFTRLGARLPKGCLLTGQPGTGKTLLARAVAGEASTPFFSCSGADFIEIFGGSGPKRVRELFGEAKKAAPCVVFIDEIDAIGSRNQGGRSMGGGGSSEENRTINQLLAELDGLTSKEAIVVIAATNYPEAIDKALLREGRFDRKVNIPMPDHKARCELFEFYLNRVITGDPNCKPKVQVFKTRKEGESGGAGAEDKSKGTEENTEVKTLVVEDAKPEMIKVIPGVSNAEHAKVLADRTPGVSPAQISTIVNEGALAAAMEGKEVVPLSALQESIDDVLIGKKHRQRMSDVALHRTAYHEVGHCIMAWMNPLQKDVIKLSIIPRGRAGGYTQQVQDEAMEPHTDEFLFSQLCVLMGGRVAESIFEKDISIGAMDDLQRATRLAMEKLLKYGMSKTIGQLAFKPNEKNDGRAWMTWSEDLHAKVEAEARQLVESAYKHTEKILLEYKEKHIELAELLLKQKELNQTDITQVLGARPVLTAASGNKE</sequence>
<comment type="cofactor">
    <cofactor evidence="1">
        <name>Zn(2+)</name>
        <dbReference type="ChEBI" id="CHEBI:29105"/>
    </cofactor>
</comment>
<evidence type="ECO:0000256" key="14">
    <source>
        <dbReference type="SAM" id="MobiDB-lite"/>
    </source>
</evidence>
<keyword evidence="4 15" id="KW-0812">Transmembrane</keyword>
<keyword evidence="5" id="KW-0479">Metal-binding</keyword>
<organism evidence="17 18">
    <name type="scientific">Leptomonas seymouri</name>
    <dbReference type="NCBI Taxonomy" id="5684"/>
    <lineage>
        <taxon>Eukaryota</taxon>
        <taxon>Discoba</taxon>
        <taxon>Euglenozoa</taxon>
        <taxon>Kinetoplastea</taxon>
        <taxon>Metakinetoplastina</taxon>
        <taxon>Trypanosomatida</taxon>
        <taxon>Trypanosomatidae</taxon>
        <taxon>Leishmaniinae</taxon>
        <taxon>Leptomonas</taxon>
    </lineage>
</organism>
<keyword evidence="12" id="KW-0482">Metalloprotease</keyword>
<evidence type="ECO:0000256" key="12">
    <source>
        <dbReference type="ARBA" id="ARBA00023049"/>
    </source>
</evidence>
<name>A0A0N1IMN9_LEPSE</name>
<protein>
    <submittedName>
        <fullName evidence="17">Putative ATP-dependent zinc metallopeptidase</fullName>
    </submittedName>
</protein>
<dbReference type="PANTHER" id="PTHR43655">
    <property type="entry name" value="ATP-DEPENDENT PROTEASE"/>
    <property type="match status" value="1"/>
</dbReference>
<keyword evidence="6" id="KW-0547">Nucleotide-binding</keyword>
<evidence type="ECO:0000256" key="4">
    <source>
        <dbReference type="ARBA" id="ARBA00022692"/>
    </source>
</evidence>
<evidence type="ECO:0000256" key="1">
    <source>
        <dbReference type="ARBA" id="ARBA00001947"/>
    </source>
</evidence>
<feature type="compositionally biased region" description="Low complexity" evidence="14">
    <location>
        <begin position="14"/>
        <end position="47"/>
    </location>
</feature>
<dbReference type="InterPro" id="IPR003593">
    <property type="entry name" value="AAA+_ATPase"/>
</dbReference>
<evidence type="ECO:0000256" key="10">
    <source>
        <dbReference type="ARBA" id="ARBA00022946"/>
    </source>
</evidence>
<proteinExistence type="predicted"/>
<dbReference type="GO" id="GO:0016887">
    <property type="term" value="F:ATP hydrolysis activity"/>
    <property type="evidence" value="ECO:0007669"/>
    <property type="project" value="InterPro"/>
</dbReference>
<evidence type="ECO:0000313" key="17">
    <source>
        <dbReference type="EMBL" id="KPI90811.1"/>
    </source>
</evidence>
<keyword evidence="13 15" id="KW-0472">Membrane</keyword>
<evidence type="ECO:0000256" key="9">
    <source>
        <dbReference type="ARBA" id="ARBA00022840"/>
    </source>
</evidence>
<keyword evidence="8" id="KW-0862">Zinc</keyword>
<evidence type="ECO:0000256" key="5">
    <source>
        <dbReference type="ARBA" id="ARBA00022723"/>
    </source>
</evidence>
<dbReference type="Gene3D" id="1.10.8.60">
    <property type="match status" value="1"/>
</dbReference>
<evidence type="ECO:0000256" key="15">
    <source>
        <dbReference type="SAM" id="Phobius"/>
    </source>
</evidence>
<evidence type="ECO:0000256" key="2">
    <source>
        <dbReference type="ARBA" id="ARBA00004141"/>
    </source>
</evidence>
<gene>
    <name evidence="17" type="ORF">ABL78_0044</name>
</gene>
<dbReference type="OrthoDB" id="1413014at2759"/>
<dbReference type="FunFam" id="1.20.58.760:FF:000017">
    <property type="entry name" value="Putative ATP-dependent zinc metallopeptidase"/>
    <property type="match status" value="1"/>
</dbReference>
<feature type="region of interest" description="Disordered" evidence="14">
    <location>
        <begin position="405"/>
        <end position="425"/>
    </location>
</feature>
<feature type="domain" description="AAA+ ATPase" evidence="16">
    <location>
        <begin position="230"/>
        <end position="372"/>
    </location>
</feature>
<dbReference type="SUPFAM" id="SSF52540">
    <property type="entry name" value="P-loop containing nucleoside triphosphate hydrolases"/>
    <property type="match status" value="1"/>
</dbReference>
<dbReference type="SMART" id="SM00382">
    <property type="entry name" value="AAA"/>
    <property type="match status" value="1"/>
</dbReference>
<dbReference type="Pfam" id="PF01434">
    <property type="entry name" value="Peptidase_M41"/>
    <property type="match status" value="1"/>
</dbReference>
<dbReference type="InterPro" id="IPR000642">
    <property type="entry name" value="Peptidase_M41"/>
</dbReference>
<dbReference type="Gene3D" id="3.40.50.300">
    <property type="entry name" value="P-loop containing nucleotide triphosphate hydrolases"/>
    <property type="match status" value="1"/>
</dbReference>
<dbReference type="PANTHER" id="PTHR43655:SF11">
    <property type="entry name" value="PUTATIVE-RELATED"/>
    <property type="match status" value="1"/>
</dbReference>
<evidence type="ECO:0000256" key="8">
    <source>
        <dbReference type="ARBA" id="ARBA00022833"/>
    </source>
</evidence>
<feature type="compositionally biased region" description="Pro residues" evidence="14">
    <location>
        <begin position="84"/>
        <end position="98"/>
    </location>
</feature>
<dbReference type="FunFam" id="3.40.50.300:FF:000277">
    <property type="entry name" value="ATP-dependent zinc metalloprotease FtsH"/>
    <property type="match status" value="1"/>
</dbReference>
<dbReference type="InterPro" id="IPR050928">
    <property type="entry name" value="ATP-dep_Zn_Metalloprotease"/>
</dbReference>
<dbReference type="OMA" id="NDGRAWM"/>